<accession>A0ABX7X326</accession>
<dbReference type="PROSITE" id="PS51257">
    <property type="entry name" value="PROKAR_LIPOPROTEIN"/>
    <property type="match status" value="1"/>
</dbReference>
<dbReference type="RefSeq" id="WP_210226039.1">
    <property type="nucleotide sequence ID" value="NZ_CP072800.1"/>
</dbReference>
<dbReference type="EMBL" id="CP072800">
    <property type="protein sequence ID" value="QTR49183.1"/>
    <property type="molecule type" value="Genomic_DNA"/>
</dbReference>
<evidence type="ECO:0000313" key="3">
    <source>
        <dbReference type="EMBL" id="QTR49183.1"/>
    </source>
</evidence>
<dbReference type="Proteomes" id="UP000672027">
    <property type="component" value="Chromosome"/>
</dbReference>
<dbReference type="PROSITE" id="PS50005">
    <property type="entry name" value="TPR"/>
    <property type="match status" value="1"/>
</dbReference>
<evidence type="ECO:0000256" key="1">
    <source>
        <dbReference type="PROSITE-ProRule" id="PRU00339"/>
    </source>
</evidence>
<dbReference type="InterPro" id="IPR019734">
    <property type="entry name" value="TPR_rpt"/>
</dbReference>
<feature type="chain" id="PRO_5046405467" evidence="2">
    <location>
        <begin position="27"/>
        <end position="168"/>
    </location>
</feature>
<protein>
    <submittedName>
        <fullName evidence="3">Tetratricopeptide repeat protein</fullName>
    </submittedName>
</protein>
<keyword evidence="1" id="KW-0802">TPR repeat</keyword>
<gene>
    <name evidence="3" type="ORF">J8380_13045</name>
</gene>
<organism evidence="3 4">
    <name type="scientific">Candidatus Thiothrix anitrata</name>
    <dbReference type="NCBI Taxonomy" id="2823902"/>
    <lineage>
        <taxon>Bacteria</taxon>
        <taxon>Pseudomonadati</taxon>
        <taxon>Pseudomonadota</taxon>
        <taxon>Gammaproteobacteria</taxon>
        <taxon>Thiotrichales</taxon>
        <taxon>Thiotrichaceae</taxon>
        <taxon>Thiothrix</taxon>
    </lineage>
</organism>
<keyword evidence="2" id="KW-0732">Signal</keyword>
<keyword evidence="4" id="KW-1185">Reference proteome</keyword>
<feature type="signal peptide" evidence="2">
    <location>
        <begin position="1"/>
        <end position="26"/>
    </location>
</feature>
<name>A0ABX7X326_9GAMM</name>
<reference evidence="3 4" key="1">
    <citation type="submission" date="2021-04" db="EMBL/GenBank/DDBJ databases">
        <title>Genomics, taxonomy and metabolism of representatives of sulfur bacteria of the genus Thiothrix: Thiothrix fructosivorans QT, Thiothrix unzii A1T and three new species, Thiothrix subterranea sp. nov., Thiothrix litoralis sp. nov. and 'Candidatus Thiothrix anitrata' sp. nov.</title>
        <authorList>
            <person name="Ravin N.V."/>
            <person name="Smolyakov D."/>
            <person name="Rudenko T.S."/>
            <person name="Mardanov A.V."/>
            <person name="Beletsky A.V."/>
            <person name="Markov N.D."/>
            <person name="Fomenkov A.I."/>
            <person name="Roberts R.J."/>
            <person name="Karnachuk O.V."/>
            <person name="Novikov A."/>
            <person name="Grabovich M.Y."/>
        </authorList>
    </citation>
    <scope>NUCLEOTIDE SEQUENCE [LARGE SCALE GENOMIC DNA]</scope>
    <source>
        <strain evidence="3 4">A52</strain>
    </source>
</reference>
<dbReference type="SUPFAM" id="SSF48452">
    <property type="entry name" value="TPR-like"/>
    <property type="match status" value="1"/>
</dbReference>
<dbReference type="Gene3D" id="1.25.40.10">
    <property type="entry name" value="Tetratricopeptide repeat domain"/>
    <property type="match status" value="1"/>
</dbReference>
<dbReference type="Pfam" id="PF14559">
    <property type="entry name" value="TPR_19"/>
    <property type="match status" value="1"/>
</dbReference>
<dbReference type="InterPro" id="IPR011990">
    <property type="entry name" value="TPR-like_helical_dom_sf"/>
</dbReference>
<evidence type="ECO:0000313" key="4">
    <source>
        <dbReference type="Proteomes" id="UP000672027"/>
    </source>
</evidence>
<proteinExistence type="predicted"/>
<evidence type="ECO:0000256" key="2">
    <source>
        <dbReference type="SAM" id="SignalP"/>
    </source>
</evidence>
<sequence>MKIILVSNAVRALLTLGAAAVLSACAPTPHVVPGAVYNRYPPAGIIKPPPVKPSVPAQRPLIPSPITLPLPQEKAPAVESIPLEAPRSLPPKQYVSSSAVRSLRQQAQTETGQGNVADAVATIERALRIEPENPDLWLVLSDLYKQQGNAQQAASMAAKAQYYQELLH</sequence>
<feature type="repeat" description="TPR" evidence="1">
    <location>
        <begin position="100"/>
        <end position="133"/>
    </location>
</feature>